<keyword evidence="2" id="KW-1185">Reference proteome</keyword>
<dbReference type="RefSeq" id="WP_255038364.1">
    <property type="nucleotide sequence ID" value="NZ_RJUF01000175.1"/>
</dbReference>
<keyword evidence="1" id="KW-0645">Protease</keyword>
<reference evidence="1 2" key="1">
    <citation type="submission" date="2018-11" db="EMBL/GenBank/DDBJ databases">
        <title>Novel bacteria species description.</title>
        <authorList>
            <person name="Han J.-H."/>
        </authorList>
    </citation>
    <scope>NUCLEOTIDE SEQUENCE [LARGE SCALE GENOMIC DNA]</scope>
    <source>
        <strain evidence="1 2">KCTC23259</strain>
    </source>
</reference>
<name>A0AAE3H486_9BACT</name>
<dbReference type="EMBL" id="RJUF01000175">
    <property type="protein sequence ID" value="MCP9764672.1"/>
    <property type="molecule type" value="Genomic_DNA"/>
</dbReference>
<organism evidence="1 2">
    <name type="scientific">Lacihabitans soyangensis</name>
    <dbReference type="NCBI Taxonomy" id="869394"/>
    <lineage>
        <taxon>Bacteria</taxon>
        <taxon>Pseudomonadati</taxon>
        <taxon>Bacteroidota</taxon>
        <taxon>Cytophagia</taxon>
        <taxon>Cytophagales</taxon>
        <taxon>Leadbetterellaceae</taxon>
        <taxon>Lacihabitans</taxon>
    </lineage>
</organism>
<evidence type="ECO:0000313" key="1">
    <source>
        <dbReference type="EMBL" id="MCP9764672.1"/>
    </source>
</evidence>
<keyword evidence="1" id="KW-0378">Hydrolase</keyword>
<dbReference type="Pfam" id="PF13365">
    <property type="entry name" value="Trypsin_2"/>
    <property type="match status" value="1"/>
</dbReference>
<proteinExistence type="predicted"/>
<comment type="caution">
    <text evidence="1">The sequence shown here is derived from an EMBL/GenBank/DDBJ whole genome shotgun (WGS) entry which is preliminary data.</text>
</comment>
<dbReference type="GO" id="GO:0006508">
    <property type="term" value="P:proteolysis"/>
    <property type="evidence" value="ECO:0007669"/>
    <property type="project" value="UniProtKB-KW"/>
</dbReference>
<dbReference type="InterPro" id="IPR009003">
    <property type="entry name" value="Peptidase_S1_PA"/>
</dbReference>
<dbReference type="InterPro" id="IPR043504">
    <property type="entry name" value="Peptidase_S1_PA_chymotrypsin"/>
</dbReference>
<protein>
    <submittedName>
        <fullName evidence="1">Serine protease</fullName>
    </submittedName>
</protein>
<dbReference type="AlphaFoldDB" id="A0AAE3H486"/>
<dbReference type="Gene3D" id="2.40.10.10">
    <property type="entry name" value="Trypsin-like serine proteases"/>
    <property type="match status" value="2"/>
</dbReference>
<sequence>MFSEAYKIAAQYTFPLIISNRFYDKTVESGLGSFVIINDEGWIVTAAHVLQGLQLHHQHQTELAKFQNSPTAGLEPNPKWILNHSMWFGADNHHIGQFHVLHDNDLAIGKILNYNPNFVKKYPVFQHPSKVQPATSLCKLGYPFYDLKASFLDSTQSFSFDSSIFPIPTFPMDGMMTRQVVTGKSPDNYYDYKWIETSTPGLRGQSGGPTFDKDGKIWAIQSKTMHLPLGFSPKIIKDGVEIEENQFLNVGLGTHVETILKFLDFYKVKYSVG</sequence>
<dbReference type="GO" id="GO:0008233">
    <property type="term" value="F:peptidase activity"/>
    <property type="evidence" value="ECO:0007669"/>
    <property type="project" value="UniProtKB-KW"/>
</dbReference>
<dbReference type="SUPFAM" id="SSF50494">
    <property type="entry name" value="Trypsin-like serine proteases"/>
    <property type="match status" value="1"/>
</dbReference>
<dbReference type="Proteomes" id="UP001204144">
    <property type="component" value="Unassembled WGS sequence"/>
</dbReference>
<accession>A0AAE3H486</accession>
<evidence type="ECO:0000313" key="2">
    <source>
        <dbReference type="Proteomes" id="UP001204144"/>
    </source>
</evidence>
<gene>
    <name evidence="1" type="ORF">EGI31_17170</name>
</gene>